<keyword evidence="3" id="KW-1185">Reference proteome</keyword>
<evidence type="ECO:0000313" key="3">
    <source>
        <dbReference type="Proteomes" id="UP000198403"/>
    </source>
</evidence>
<proteinExistence type="predicted"/>
<dbReference type="OrthoDB" id="3189478at2"/>
<evidence type="ECO:0000259" key="1">
    <source>
        <dbReference type="Pfam" id="PF09509"/>
    </source>
</evidence>
<dbReference type="InterPro" id="IPR012654">
    <property type="entry name" value="CHP02391"/>
</dbReference>
<gene>
    <name evidence="2" type="ORF">SAMN06272737_13225</name>
</gene>
<evidence type="ECO:0000313" key="2">
    <source>
        <dbReference type="EMBL" id="SNR86069.1"/>
    </source>
</evidence>
<name>A0A238ZS85_9ACTN</name>
<feature type="domain" description="Conserved hypothetical protein CHP02391" evidence="1">
    <location>
        <begin position="141"/>
        <end position="259"/>
    </location>
</feature>
<sequence length="272" mass="29370">MSAVAPLPEDVVERIGGILGDTANGFTGSQIAQLLTRCRLPDPGPITKRARITEALLAEQRRTGSGAAVVAFLHGAMHPARWTGQHGHFEAQRAALNEALAFAGLRVREDGRVARRRAATTLSEAAARTRRLRDALTARNGHAQVFAYCNAELLADDCFNAVFEAVKGLAQRIREMSGIDADGARLVDAAFGGQQPVLVFNALQTETDYNEQRGLATILKGLFSAVRNPQAHTPKLLWHLSEDDALDLLGTLSLLHRRLDHAVVPGRLRPGA</sequence>
<dbReference type="Proteomes" id="UP000198403">
    <property type="component" value="Unassembled WGS sequence"/>
</dbReference>
<dbReference type="NCBIfam" id="TIGR02391">
    <property type="entry name" value="hypoth_ymh"/>
    <property type="match status" value="1"/>
</dbReference>
<dbReference type="Pfam" id="PF09509">
    <property type="entry name" value="Hypoth_Ymh"/>
    <property type="match status" value="1"/>
</dbReference>
<dbReference type="RefSeq" id="WP_089338562.1">
    <property type="nucleotide sequence ID" value="NZ_FZNO01000032.1"/>
</dbReference>
<dbReference type="AlphaFoldDB" id="A0A238ZS85"/>
<dbReference type="EMBL" id="FZNO01000032">
    <property type="protein sequence ID" value="SNR86069.1"/>
    <property type="molecule type" value="Genomic_DNA"/>
</dbReference>
<organism evidence="2 3">
    <name type="scientific">Blastococcus mobilis</name>
    <dbReference type="NCBI Taxonomy" id="1938746"/>
    <lineage>
        <taxon>Bacteria</taxon>
        <taxon>Bacillati</taxon>
        <taxon>Actinomycetota</taxon>
        <taxon>Actinomycetes</taxon>
        <taxon>Geodermatophilales</taxon>
        <taxon>Geodermatophilaceae</taxon>
        <taxon>Blastococcus</taxon>
    </lineage>
</organism>
<reference evidence="2 3" key="1">
    <citation type="submission" date="2017-06" db="EMBL/GenBank/DDBJ databases">
        <authorList>
            <person name="Kim H.J."/>
            <person name="Triplett B.A."/>
        </authorList>
    </citation>
    <scope>NUCLEOTIDE SEQUENCE [LARGE SCALE GENOMIC DNA]</scope>
    <source>
        <strain evidence="2 3">DSM 44272</strain>
    </source>
</reference>
<protein>
    <submittedName>
        <fullName evidence="2">TIGR02391 family protein</fullName>
    </submittedName>
</protein>
<accession>A0A238ZS85</accession>